<dbReference type="AlphaFoldDB" id="A0A5C8PTJ1"/>
<comment type="caution">
    <text evidence="7">The sequence shown here is derived from an EMBL/GenBank/DDBJ whole genome shotgun (WGS) entry which is preliminary data.</text>
</comment>
<dbReference type="InterPro" id="IPR036922">
    <property type="entry name" value="Rieske_2Fe-2S_sf"/>
</dbReference>
<dbReference type="RefSeq" id="WP_147845696.1">
    <property type="nucleotide sequence ID" value="NZ_VDUZ01000004.1"/>
</dbReference>
<feature type="domain" description="Rieske" evidence="6">
    <location>
        <begin position="29"/>
        <end position="136"/>
    </location>
</feature>
<reference evidence="7 8" key="1">
    <citation type="submission" date="2019-06" db="EMBL/GenBank/DDBJ databases">
        <title>New taxonomy in bacterial strain CC-CFT640, isolated from vineyard.</title>
        <authorList>
            <person name="Lin S.-Y."/>
            <person name="Tsai C.-F."/>
            <person name="Young C.-C."/>
        </authorList>
    </citation>
    <scope>NUCLEOTIDE SEQUENCE [LARGE SCALE GENOMIC DNA]</scope>
    <source>
        <strain evidence="7 8">CC-CFT640</strain>
    </source>
</reference>
<dbReference type="Gene3D" id="2.102.10.10">
    <property type="entry name" value="Rieske [2Fe-2S] iron-sulphur domain"/>
    <property type="match status" value="1"/>
</dbReference>
<gene>
    <name evidence="7" type="ORF">FHP25_04390</name>
</gene>
<dbReference type="EMBL" id="VDUZ01000004">
    <property type="protein sequence ID" value="TXL80281.1"/>
    <property type="molecule type" value="Genomic_DNA"/>
</dbReference>
<dbReference type="GO" id="GO:0016491">
    <property type="term" value="F:oxidoreductase activity"/>
    <property type="evidence" value="ECO:0007669"/>
    <property type="project" value="UniProtKB-KW"/>
</dbReference>
<dbReference type="PANTHER" id="PTHR43756">
    <property type="entry name" value="CHOLINE MONOOXYGENASE, CHLOROPLASTIC"/>
    <property type="match status" value="1"/>
</dbReference>
<dbReference type="OrthoDB" id="7456916at2"/>
<evidence type="ECO:0000259" key="6">
    <source>
        <dbReference type="PROSITE" id="PS51296"/>
    </source>
</evidence>
<protein>
    <submittedName>
        <fullName evidence="7">Rieske (2Fe-2S) protein</fullName>
    </submittedName>
</protein>
<keyword evidence="4" id="KW-0408">Iron</keyword>
<dbReference type="PANTHER" id="PTHR43756:SF5">
    <property type="entry name" value="CHOLINE MONOOXYGENASE, CHLOROPLASTIC"/>
    <property type="match status" value="1"/>
</dbReference>
<keyword evidence="3" id="KW-0560">Oxidoreductase</keyword>
<sequence length="275" mass="29966">MASGLLPARLYLEPDAFTHERQALFAHAWQMLGRADALAATGDYVCQILGGWPVFAARSDAGIAAFHNQCRHQGLPVVDAGAGRRTELRCRYHGWTYDLAGRFVQAPPKVAPSQPHGPECNLPTVRIERRHGLLFIHVEADAAPFDDAPALAGVEALRPRGDATVDIDANWKAVVEHLLDEAPQAGRHWLWPTLVIDHAADARIIHQVIPRTHLRTRLVLHLLCADDTPARLEDGIATTRSGAEARQQALAAGSPMPPTTPLGRQFQSRVAAIHG</sequence>
<dbReference type="GO" id="GO:0046872">
    <property type="term" value="F:metal ion binding"/>
    <property type="evidence" value="ECO:0007669"/>
    <property type="project" value="UniProtKB-KW"/>
</dbReference>
<evidence type="ECO:0000313" key="8">
    <source>
        <dbReference type="Proteomes" id="UP000321638"/>
    </source>
</evidence>
<keyword evidence="2" id="KW-0479">Metal-binding</keyword>
<evidence type="ECO:0000256" key="2">
    <source>
        <dbReference type="ARBA" id="ARBA00022723"/>
    </source>
</evidence>
<dbReference type="PROSITE" id="PS51296">
    <property type="entry name" value="RIESKE"/>
    <property type="match status" value="1"/>
</dbReference>
<dbReference type="PRINTS" id="PR00090">
    <property type="entry name" value="RNGDIOXGNASE"/>
</dbReference>
<dbReference type="SUPFAM" id="SSF50022">
    <property type="entry name" value="ISP domain"/>
    <property type="match status" value="1"/>
</dbReference>
<dbReference type="CDD" id="cd03469">
    <property type="entry name" value="Rieske_RO_Alpha_N"/>
    <property type="match status" value="1"/>
</dbReference>
<dbReference type="Proteomes" id="UP000321638">
    <property type="component" value="Unassembled WGS sequence"/>
</dbReference>
<keyword evidence="1" id="KW-0001">2Fe-2S</keyword>
<name>A0A5C8PTJ1_9HYPH</name>
<dbReference type="GO" id="GO:0051537">
    <property type="term" value="F:2 iron, 2 sulfur cluster binding"/>
    <property type="evidence" value="ECO:0007669"/>
    <property type="project" value="UniProtKB-KW"/>
</dbReference>
<dbReference type="InterPro" id="IPR017941">
    <property type="entry name" value="Rieske_2Fe-2S"/>
</dbReference>
<dbReference type="InterPro" id="IPR001663">
    <property type="entry name" value="Rng_hydr_dOase-A"/>
</dbReference>
<evidence type="ECO:0000256" key="1">
    <source>
        <dbReference type="ARBA" id="ARBA00022714"/>
    </source>
</evidence>
<evidence type="ECO:0000313" key="7">
    <source>
        <dbReference type="EMBL" id="TXL80281.1"/>
    </source>
</evidence>
<accession>A0A5C8PTJ1</accession>
<evidence type="ECO:0000256" key="4">
    <source>
        <dbReference type="ARBA" id="ARBA00023004"/>
    </source>
</evidence>
<proteinExistence type="predicted"/>
<dbReference type="Pfam" id="PF00355">
    <property type="entry name" value="Rieske"/>
    <property type="match status" value="1"/>
</dbReference>
<organism evidence="7 8">
    <name type="scientific">Vineibacter terrae</name>
    <dbReference type="NCBI Taxonomy" id="2586908"/>
    <lineage>
        <taxon>Bacteria</taxon>
        <taxon>Pseudomonadati</taxon>
        <taxon>Pseudomonadota</taxon>
        <taxon>Alphaproteobacteria</taxon>
        <taxon>Hyphomicrobiales</taxon>
        <taxon>Vineibacter</taxon>
    </lineage>
</organism>
<evidence type="ECO:0000256" key="3">
    <source>
        <dbReference type="ARBA" id="ARBA00023002"/>
    </source>
</evidence>
<evidence type="ECO:0000256" key="5">
    <source>
        <dbReference type="ARBA" id="ARBA00023014"/>
    </source>
</evidence>
<keyword evidence="8" id="KW-1185">Reference proteome</keyword>
<keyword evidence="5" id="KW-0411">Iron-sulfur</keyword>